<feature type="region of interest" description="Disordered" evidence="1">
    <location>
        <begin position="88"/>
        <end position="120"/>
    </location>
</feature>
<reference evidence="2" key="1">
    <citation type="journal article" date="2014" name="Int. J. Syst. Evol. Microbiol.">
        <title>Complete genome sequence of Corynebacterium casei LMG S-19264T (=DSM 44701T), isolated from a smear-ripened cheese.</title>
        <authorList>
            <consortium name="US DOE Joint Genome Institute (JGI-PGF)"/>
            <person name="Walter F."/>
            <person name="Albersmeier A."/>
            <person name="Kalinowski J."/>
            <person name="Ruckert C."/>
        </authorList>
    </citation>
    <scope>NUCLEOTIDE SEQUENCE</scope>
    <source>
        <strain evidence="2">JCM 3302</strain>
    </source>
</reference>
<feature type="compositionally biased region" description="Basic and acidic residues" evidence="1">
    <location>
        <begin position="110"/>
        <end position="120"/>
    </location>
</feature>
<feature type="compositionally biased region" description="Basic residues" evidence="1">
    <location>
        <begin position="94"/>
        <end position="109"/>
    </location>
</feature>
<name>A0A918ZQU4_9ACTN</name>
<sequence length="120" mass="12576">MRGVADRRDGVTHPVTVDGAAVRAVGRDEMHAAILAAALCDLPYLRRYAAMQATASASTVGGPWCSGSRCKVDAALATVIGEFQAHVPHGTATGRRKAAGKAGRARTTRKPGDRPRQLTK</sequence>
<comment type="caution">
    <text evidence="2">The sequence shown here is derived from an EMBL/GenBank/DDBJ whole genome shotgun (WGS) entry which is preliminary data.</text>
</comment>
<organism evidence="2 3">
    <name type="scientific">Streptomyces spiralis</name>
    <dbReference type="NCBI Taxonomy" id="66376"/>
    <lineage>
        <taxon>Bacteria</taxon>
        <taxon>Bacillati</taxon>
        <taxon>Actinomycetota</taxon>
        <taxon>Actinomycetes</taxon>
        <taxon>Kitasatosporales</taxon>
        <taxon>Streptomycetaceae</taxon>
        <taxon>Streptomyces</taxon>
    </lineage>
</organism>
<proteinExistence type="predicted"/>
<protein>
    <submittedName>
        <fullName evidence="2">Uncharacterized protein</fullName>
    </submittedName>
</protein>
<evidence type="ECO:0000256" key="1">
    <source>
        <dbReference type="SAM" id="MobiDB-lite"/>
    </source>
</evidence>
<evidence type="ECO:0000313" key="3">
    <source>
        <dbReference type="Proteomes" id="UP000641386"/>
    </source>
</evidence>
<gene>
    <name evidence="2" type="ORF">GCM10014715_19050</name>
</gene>
<evidence type="ECO:0000313" key="2">
    <source>
        <dbReference type="EMBL" id="GHE65600.1"/>
    </source>
</evidence>
<reference evidence="2" key="2">
    <citation type="submission" date="2020-09" db="EMBL/GenBank/DDBJ databases">
        <authorList>
            <person name="Sun Q."/>
            <person name="Ohkuma M."/>
        </authorList>
    </citation>
    <scope>NUCLEOTIDE SEQUENCE</scope>
    <source>
        <strain evidence="2">JCM 3302</strain>
    </source>
</reference>
<accession>A0A918ZQU4</accession>
<dbReference type="AlphaFoldDB" id="A0A918ZQU4"/>
<dbReference type="Proteomes" id="UP000641386">
    <property type="component" value="Unassembled WGS sequence"/>
</dbReference>
<dbReference type="EMBL" id="BNBC01000006">
    <property type="protein sequence ID" value="GHE65600.1"/>
    <property type="molecule type" value="Genomic_DNA"/>
</dbReference>
<keyword evidence="3" id="KW-1185">Reference proteome</keyword>